<gene>
    <name evidence="2" type="ORF">PSAL00342_LOCUS2240</name>
</gene>
<feature type="region of interest" description="Disordered" evidence="1">
    <location>
        <begin position="1"/>
        <end position="20"/>
    </location>
</feature>
<name>A0A7S3UBQ0_9CHLO</name>
<protein>
    <submittedName>
        <fullName evidence="2">Uncharacterized protein</fullName>
    </submittedName>
</protein>
<reference evidence="2" key="1">
    <citation type="submission" date="2021-01" db="EMBL/GenBank/DDBJ databases">
        <authorList>
            <person name="Corre E."/>
            <person name="Pelletier E."/>
            <person name="Niang G."/>
            <person name="Scheremetjew M."/>
            <person name="Finn R."/>
            <person name="Kale V."/>
            <person name="Holt S."/>
            <person name="Cochrane G."/>
            <person name="Meng A."/>
            <person name="Brown T."/>
            <person name="Cohen L."/>
        </authorList>
    </citation>
    <scope>NUCLEOTIDE SEQUENCE</scope>
    <source>
        <strain evidence="2">CCMP1897</strain>
    </source>
</reference>
<organism evidence="2">
    <name type="scientific">Picocystis salinarum</name>
    <dbReference type="NCBI Taxonomy" id="88271"/>
    <lineage>
        <taxon>Eukaryota</taxon>
        <taxon>Viridiplantae</taxon>
        <taxon>Chlorophyta</taxon>
        <taxon>Picocystophyceae</taxon>
        <taxon>Picocystales</taxon>
        <taxon>Picocystaceae</taxon>
        <taxon>Picocystis</taxon>
    </lineage>
</organism>
<evidence type="ECO:0000256" key="1">
    <source>
        <dbReference type="SAM" id="MobiDB-lite"/>
    </source>
</evidence>
<dbReference type="EMBL" id="HBIS01002516">
    <property type="protein sequence ID" value="CAE0608423.1"/>
    <property type="molecule type" value="Transcribed_RNA"/>
</dbReference>
<accession>A0A7S3UBQ0</accession>
<sequence length="101" mass="11316">MVVTGPSTSECVAKVRPSETQYQETTDDMLVEKPKHLYKRTFMIVSRTPIANIMASTEKASKKDGHSQFPEHKFATRPICTTNVVGPSRTLPPTFFRRASS</sequence>
<dbReference type="AlphaFoldDB" id="A0A7S3UBQ0"/>
<proteinExistence type="predicted"/>
<feature type="compositionally biased region" description="Polar residues" evidence="1">
    <location>
        <begin position="1"/>
        <end position="10"/>
    </location>
</feature>
<evidence type="ECO:0000313" key="2">
    <source>
        <dbReference type="EMBL" id="CAE0608423.1"/>
    </source>
</evidence>